<feature type="compositionally biased region" description="Basic residues" evidence="1">
    <location>
        <begin position="287"/>
        <end position="314"/>
    </location>
</feature>
<protein>
    <submittedName>
        <fullName evidence="2">Uncharacterized protein</fullName>
    </submittedName>
</protein>
<comment type="caution">
    <text evidence="2">The sequence shown here is derived from an EMBL/GenBank/DDBJ whole genome shotgun (WGS) entry which is preliminary data.</text>
</comment>
<dbReference type="RefSeq" id="WP_398781513.1">
    <property type="nucleotide sequence ID" value="NZ_JBIRUT010000008.1"/>
</dbReference>
<feature type="compositionally biased region" description="Low complexity" evidence="1">
    <location>
        <begin position="86"/>
        <end position="125"/>
    </location>
</feature>
<sequence>MKELEAIRQQLAHLDRLDDPTVGLTALHGDVTQSRLKILEKIEGGSTGLREENREVRRRQDRMINDLNETRSELRQLLDLADLLRPLVPPEGTGDPTGEGTQTPPERTTQPPEPEAGYGSSAGAEGHPRVSTHTDSQGGTMENTGHRPQLATGEDQDLALKSAIEAAYQGTGTSAGQPWAATPQASAGAEDPRIAHGVLLLKAAGVASAELIAHRDTWEWLAALAVDRSHFRTPPSVEDIKEGRVQTVLSGRSLIALLIELWNTRSTATPLEGDWAMARDLLQPHRSQTHRPHRTRRDHPHHPGRRFLPRRRRLTGIPPTSRRRPPGTIRAAVLIRELRGRRHGGTRVVTFGESSDADIRLLSAVPAAVEPPQSFSKWCASATVKEVGQRGRGGTGAGRTYVW</sequence>
<reference evidence="2 3" key="1">
    <citation type="submission" date="2024-10" db="EMBL/GenBank/DDBJ databases">
        <title>The Natural Products Discovery Center: Release of the First 8490 Sequenced Strains for Exploring Actinobacteria Biosynthetic Diversity.</title>
        <authorList>
            <person name="Kalkreuter E."/>
            <person name="Kautsar S.A."/>
            <person name="Yang D."/>
            <person name="Bader C.D."/>
            <person name="Teijaro C.N."/>
            <person name="Fluegel L."/>
            <person name="Davis C.M."/>
            <person name="Simpson J.R."/>
            <person name="Lauterbach L."/>
            <person name="Steele A.D."/>
            <person name="Gui C."/>
            <person name="Meng S."/>
            <person name="Li G."/>
            <person name="Viehrig K."/>
            <person name="Ye F."/>
            <person name="Su P."/>
            <person name="Kiefer A.F."/>
            <person name="Nichols A."/>
            <person name="Cepeda A.J."/>
            <person name="Yan W."/>
            <person name="Fan B."/>
            <person name="Jiang Y."/>
            <person name="Adhikari A."/>
            <person name="Zheng C.-J."/>
            <person name="Schuster L."/>
            <person name="Cowan T.M."/>
            <person name="Smanski M.J."/>
            <person name="Chevrette M.G."/>
            <person name="De Carvalho L.P.S."/>
            <person name="Shen B."/>
        </authorList>
    </citation>
    <scope>NUCLEOTIDE SEQUENCE [LARGE SCALE GENOMIC DNA]</scope>
    <source>
        <strain evidence="2 3">NPDC020295</strain>
    </source>
</reference>
<gene>
    <name evidence="2" type="ORF">ACH49L_44875</name>
</gene>
<evidence type="ECO:0000313" key="3">
    <source>
        <dbReference type="Proteomes" id="UP001611397"/>
    </source>
</evidence>
<dbReference type="Proteomes" id="UP001611397">
    <property type="component" value="Unassembled WGS sequence"/>
</dbReference>
<organism evidence="2 3">
    <name type="scientific">Streptomyces olivaceoviridis</name>
    <name type="common">Streptomyces corchorusii</name>
    <dbReference type="NCBI Taxonomy" id="1921"/>
    <lineage>
        <taxon>Bacteria</taxon>
        <taxon>Bacillati</taxon>
        <taxon>Actinomycetota</taxon>
        <taxon>Actinomycetes</taxon>
        <taxon>Kitasatosporales</taxon>
        <taxon>Streptomycetaceae</taxon>
        <taxon>Streptomyces</taxon>
    </lineage>
</organism>
<evidence type="ECO:0000313" key="2">
    <source>
        <dbReference type="EMBL" id="MFI2162677.1"/>
    </source>
</evidence>
<feature type="region of interest" description="Disordered" evidence="1">
    <location>
        <begin position="285"/>
        <end position="326"/>
    </location>
</feature>
<proteinExistence type="predicted"/>
<feature type="region of interest" description="Disordered" evidence="1">
    <location>
        <begin position="86"/>
        <end position="150"/>
    </location>
</feature>
<keyword evidence="3" id="KW-1185">Reference proteome</keyword>
<name>A0ABW7VT36_STROI</name>
<accession>A0ABW7VT36</accession>
<feature type="compositionally biased region" description="Polar residues" evidence="1">
    <location>
        <begin position="131"/>
        <end position="143"/>
    </location>
</feature>
<dbReference type="EMBL" id="JBIRWM010000043">
    <property type="protein sequence ID" value="MFI2162677.1"/>
    <property type="molecule type" value="Genomic_DNA"/>
</dbReference>
<evidence type="ECO:0000256" key="1">
    <source>
        <dbReference type="SAM" id="MobiDB-lite"/>
    </source>
</evidence>